<accession>A0A6N7Z3Q4</accession>
<dbReference type="InterPro" id="IPR001387">
    <property type="entry name" value="Cro/C1-type_HTH"/>
</dbReference>
<comment type="caution">
    <text evidence="2">The sequence shown here is derived from an EMBL/GenBank/DDBJ whole genome shotgun (WGS) entry which is preliminary data.</text>
</comment>
<dbReference type="CDD" id="cd00093">
    <property type="entry name" value="HTH_XRE"/>
    <property type="match status" value="1"/>
</dbReference>
<dbReference type="Pfam" id="PF01381">
    <property type="entry name" value="HTH_3"/>
    <property type="match status" value="1"/>
</dbReference>
<dbReference type="GO" id="GO:0003677">
    <property type="term" value="F:DNA binding"/>
    <property type="evidence" value="ECO:0007669"/>
    <property type="project" value="InterPro"/>
</dbReference>
<name>A0A6N7Z3Q4_9PSEU</name>
<keyword evidence="3" id="KW-1185">Reference proteome</keyword>
<dbReference type="Proteomes" id="UP000440096">
    <property type="component" value="Unassembled WGS sequence"/>
</dbReference>
<evidence type="ECO:0000313" key="3">
    <source>
        <dbReference type="Proteomes" id="UP000440096"/>
    </source>
</evidence>
<sequence length="106" mass="11674">MAPPRRRRVRMDNSDTRVPRSDAFAAAVGNILRELRLGRGWTRAELSTRTAGEIAGSSISSYESGYRALKLEILATLCTALDVRVDAVFTAAERRAREGAFHAPEL</sequence>
<dbReference type="EMBL" id="WMBA01000016">
    <property type="protein sequence ID" value="MTD54911.1"/>
    <property type="molecule type" value="Genomic_DNA"/>
</dbReference>
<dbReference type="InterPro" id="IPR010982">
    <property type="entry name" value="Lambda_DNA-bd_dom_sf"/>
</dbReference>
<evidence type="ECO:0000313" key="2">
    <source>
        <dbReference type="EMBL" id="MTD54911.1"/>
    </source>
</evidence>
<feature type="domain" description="HTH cro/C1-type" evidence="1">
    <location>
        <begin position="32"/>
        <end position="88"/>
    </location>
</feature>
<dbReference type="OrthoDB" id="9805356at2"/>
<dbReference type="PROSITE" id="PS50943">
    <property type="entry name" value="HTH_CROC1"/>
    <property type="match status" value="1"/>
</dbReference>
<organism evidence="2 3">
    <name type="scientific">Amycolatopsis pithecellobii</name>
    <dbReference type="NCBI Taxonomy" id="664692"/>
    <lineage>
        <taxon>Bacteria</taxon>
        <taxon>Bacillati</taxon>
        <taxon>Actinomycetota</taxon>
        <taxon>Actinomycetes</taxon>
        <taxon>Pseudonocardiales</taxon>
        <taxon>Pseudonocardiaceae</taxon>
        <taxon>Amycolatopsis</taxon>
    </lineage>
</organism>
<dbReference type="Gene3D" id="1.10.260.40">
    <property type="entry name" value="lambda repressor-like DNA-binding domains"/>
    <property type="match status" value="1"/>
</dbReference>
<protein>
    <submittedName>
        <fullName evidence="2">Helix-turn-helix domain-containing protein</fullName>
    </submittedName>
</protein>
<dbReference type="SUPFAM" id="SSF47413">
    <property type="entry name" value="lambda repressor-like DNA-binding domains"/>
    <property type="match status" value="1"/>
</dbReference>
<dbReference type="AlphaFoldDB" id="A0A6N7Z3Q4"/>
<evidence type="ECO:0000259" key="1">
    <source>
        <dbReference type="PROSITE" id="PS50943"/>
    </source>
</evidence>
<reference evidence="2 3" key="1">
    <citation type="submission" date="2019-11" db="EMBL/GenBank/DDBJ databases">
        <title>Draft genome of Amycolatopsis RM579.</title>
        <authorList>
            <person name="Duangmal K."/>
            <person name="Mingma R."/>
        </authorList>
    </citation>
    <scope>NUCLEOTIDE SEQUENCE [LARGE SCALE GENOMIC DNA]</scope>
    <source>
        <strain evidence="2 3">RM579</strain>
    </source>
</reference>
<dbReference type="SMART" id="SM00530">
    <property type="entry name" value="HTH_XRE"/>
    <property type="match status" value="1"/>
</dbReference>
<proteinExistence type="predicted"/>
<gene>
    <name evidence="2" type="ORF">GKO32_13115</name>
</gene>